<proteinExistence type="predicted"/>
<dbReference type="AlphaFoldDB" id="A0A2D3UX47"/>
<protein>
    <submittedName>
        <fullName evidence="2">Uncharacterized protein</fullName>
    </submittedName>
</protein>
<dbReference type="Proteomes" id="UP000225277">
    <property type="component" value="Unassembled WGS sequence"/>
</dbReference>
<organism evidence="2 3">
    <name type="scientific">Ramularia collo-cygni</name>
    <dbReference type="NCBI Taxonomy" id="112498"/>
    <lineage>
        <taxon>Eukaryota</taxon>
        <taxon>Fungi</taxon>
        <taxon>Dikarya</taxon>
        <taxon>Ascomycota</taxon>
        <taxon>Pezizomycotina</taxon>
        <taxon>Dothideomycetes</taxon>
        <taxon>Dothideomycetidae</taxon>
        <taxon>Mycosphaerellales</taxon>
        <taxon>Mycosphaerellaceae</taxon>
        <taxon>Ramularia</taxon>
    </lineage>
</organism>
<name>A0A2D3UX47_9PEZI</name>
<feature type="region of interest" description="Disordered" evidence="1">
    <location>
        <begin position="140"/>
        <end position="183"/>
    </location>
</feature>
<feature type="compositionally biased region" description="Low complexity" evidence="1">
    <location>
        <begin position="75"/>
        <end position="84"/>
    </location>
</feature>
<dbReference type="GeneID" id="35596769"/>
<reference evidence="2 3" key="1">
    <citation type="submission" date="2016-03" db="EMBL/GenBank/DDBJ databases">
        <authorList>
            <person name="Ploux O."/>
        </authorList>
    </citation>
    <scope>NUCLEOTIDE SEQUENCE [LARGE SCALE GENOMIC DNA]</scope>
    <source>
        <strain evidence="2 3">URUG2</strain>
    </source>
</reference>
<gene>
    <name evidence="2" type="ORF">RCC_01530</name>
</gene>
<sequence length="231" mass="24774">MSSDLFEAFGESPAANHQHVESQEKGSSNAWQVVEEDEDDDFGDFEDASATRPPEQNIPIDQSPKPPADFPPKAPKGAGPSAPSKESKIGKHPFAEHMDFLFSGGDDEYDAGADELNDLATNPEAAMAYSKRIIAEQTARESGGSASTTKLPFAPKPKVQAAAKAVPPARKPNKLRKKSGYAPARDSSILFDVENVSEEEKDDDDDEFGDFTEATFLASTILSAAMPVLTV</sequence>
<evidence type="ECO:0000256" key="1">
    <source>
        <dbReference type="SAM" id="MobiDB-lite"/>
    </source>
</evidence>
<dbReference type="STRING" id="112498.A0A2D3UX47"/>
<evidence type="ECO:0000313" key="2">
    <source>
        <dbReference type="EMBL" id="CZT15696.1"/>
    </source>
</evidence>
<feature type="region of interest" description="Disordered" evidence="1">
    <location>
        <begin position="1"/>
        <end position="93"/>
    </location>
</feature>
<feature type="compositionally biased region" description="Acidic residues" evidence="1">
    <location>
        <begin position="34"/>
        <end position="47"/>
    </location>
</feature>
<dbReference type="EMBL" id="FJUY01000001">
    <property type="protein sequence ID" value="CZT15696.1"/>
    <property type="molecule type" value="Genomic_DNA"/>
</dbReference>
<feature type="compositionally biased region" description="Low complexity" evidence="1">
    <location>
        <begin position="152"/>
        <end position="168"/>
    </location>
</feature>
<feature type="compositionally biased region" description="Pro residues" evidence="1">
    <location>
        <begin position="64"/>
        <end position="74"/>
    </location>
</feature>
<dbReference type="RefSeq" id="XP_023622592.1">
    <property type="nucleotide sequence ID" value="XM_023766824.1"/>
</dbReference>
<dbReference type="OrthoDB" id="5420391at2759"/>
<keyword evidence="3" id="KW-1185">Reference proteome</keyword>
<accession>A0A2D3UX47</accession>
<evidence type="ECO:0000313" key="3">
    <source>
        <dbReference type="Proteomes" id="UP000225277"/>
    </source>
</evidence>